<dbReference type="Proteomes" id="UP000074108">
    <property type="component" value="Unassembled WGS sequence"/>
</dbReference>
<dbReference type="PROSITE" id="PS51482">
    <property type="entry name" value="DEGV"/>
    <property type="match status" value="1"/>
</dbReference>
<dbReference type="PANTHER" id="PTHR33434">
    <property type="entry name" value="DEGV DOMAIN-CONTAINING PROTEIN DR_1986-RELATED"/>
    <property type="match status" value="1"/>
</dbReference>
<dbReference type="SUPFAM" id="SSF82549">
    <property type="entry name" value="DAK1/DegV-like"/>
    <property type="match status" value="1"/>
</dbReference>
<dbReference type="AlphaFoldDB" id="A0A147KA40"/>
<dbReference type="EMBL" id="LDYG01000021">
    <property type="protein sequence ID" value="KUP07498.1"/>
    <property type="molecule type" value="Genomic_DNA"/>
</dbReference>
<dbReference type="STRING" id="1150625.Q75_04505"/>
<dbReference type="InterPro" id="IPR050270">
    <property type="entry name" value="DegV_domain_contain"/>
</dbReference>
<comment type="caution">
    <text evidence="3">The sequence shown here is derived from an EMBL/GenBank/DDBJ whole genome shotgun (WGS) entry which is preliminary data.</text>
</comment>
<sequence>MKIQLFADSACDLHASYFSQEELELIPLKVHIKGNEYEDLIGIDAKELYKEIRSGEVPKTSQASPVLLEEKFTQLAESGKSGIYIAFSSELSGTYQTAVMIRDQVKETLPTLDLTIIDSKCASLGYGLVVKEALKAINSNLPKEEIVELAKEHANSMEHLFTVEDLDYLAKGGRVSKASAFVGGLLNIKPLLHVEDGKLIPLEKLRGKKKLLARILDLMEERGSNLDQQTIGISHGDNEELAQEMKTLIQERFQTTEFEINMIGSAVGSHSGPGTLAIFFLNKR</sequence>
<proteinExistence type="predicted"/>
<dbReference type="Pfam" id="PF02645">
    <property type="entry name" value="DegV"/>
    <property type="match status" value="1"/>
</dbReference>
<evidence type="ECO:0000256" key="1">
    <source>
        <dbReference type="ARBA" id="ARBA00003238"/>
    </source>
</evidence>
<reference evidence="3 4" key="1">
    <citation type="journal article" date="2016" name="Front. Microbiol.">
        <title>Microevolution Analysis of Bacillus coahuilensis Unveils Differences in Phosphorus Acquisition Strategies and Their Regulation.</title>
        <authorList>
            <person name="Gomez-Lunar Z."/>
            <person name="Hernandez-Gonzalez I."/>
            <person name="Rodriguez-Torres M.D."/>
            <person name="Souza V."/>
            <person name="Olmedo-Alvarez G."/>
        </authorList>
    </citation>
    <scope>NUCLEOTIDE SEQUENCE [LARGE SCALE GENOMIC DNA]</scope>
    <source>
        <strain evidence="4">p1.1.43</strain>
    </source>
</reference>
<organism evidence="3 4">
    <name type="scientific">Bacillus coahuilensis p1.1.43</name>
    <dbReference type="NCBI Taxonomy" id="1150625"/>
    <lineage>
        <taxon>Bacteria</taxon>
        <taxon>Bacillati</taxon>
        <taxon>Bacillota</taxon>
        <taxon>Bacilli</taxon>
        <taxon>Bacillales</taxon>
        <taxon>Bacillaceae</taxon>
        <taxon>Bacillus</taxon>
    </lineage>
</organism>
<name>A0A147KA40_9BACI</name>
<dbReference type="InterPro" id="IPR043168">
    <property type="entry name" value="DegV_C"/>
</dbReference>
<gene>
    <name evidence="3" type="ORF">Q75_04505</name>
</gene>
<comment type="function">
    <text evidence="1">May bind long-chain fatty acids, such as palmitate, and may play a role in lipid transport or fatty acid metabolism.</text>
</comment>
<keyword evidence="2" id="KW-0446">Lipid-binding</keyword>
<dbReference type="Gene3D" id="3.40.50.10170">
    <property type="match status" value="1"/>
</dbReference>
<keyword evidence="4" id="KW-1185">Reference proteome</keyword>
<dbReference type="GO" id="GO:0008289">
    <property type="term" value="F:lipid binding"/>
    <property type="evidence" value="ECO:0007669"/>
    <property type="project" value="UniProtKB-KW"/>
</dbReference>
<dbReference type="PATRIC" id="fig|1150625.3.peg.943"/>
<protein>
    <submittedName>
        <fullName evidence="3">DegV domain-containing protein YitS</fullName>
    </submittedName>
</protein>
<dbReference type="OrthoDB" id="9780660at2"/>
<dbReference type="RefSeq" id="WP_059350544.1">
    <property type="nucleotide sequence ID" value="NZ_LDYG01000021.1"/>
</dbReference>
<dbReference type="Gene3D" id="3.30.1180.10">
    <property type="match status" value="1"/>
</dbReference>
<dbReference type="PANTHER" id="PTHR33434:SF3">
    <property type="entry name" value="DEGV DOMAIN-CONTAINING PROTEIN YITS"/>
    <property type="match status" value="1"/>
</dbReference>
<dbReference type="InterPro" id="IPR003797">
    <property type="entry name" value="DegV"/>
</dbReference>
<evidence type="ECO:0000313" key="4">
    <source>
        <dbReference type="Proteomes" id="UP000074108"/>
    </source>
</evidence>
<dbReference type="NCBIfam" id="TIGR00762">
    <property type="entry name" value="DegV"/>
    <property type="match status" value="1"/>
</dbReference>
<accession>A0A147KA40</accession>
<evidence type="ECO:0000256" key="2">
    <source>
        <dbReference type="ARBA" id="ARBA00023121"/>
    </source>
</evidence>
<evidence type="ECO:0000313" key="3">
    <source>
        <dbReference type="EMBL" id="KUP07498.1"/>
    </source>
</evidence>